<dbReference type="Pfam" id="PF00067">
    <property type="entry name" value="p450"/>
    <property type="match status" value="1"/>
</dbReference>
<dbReference type="KEGG" id="strr:EKD16_16105"/>
<evidence type="ECO:0000313" key="8">
    <source>
        <dbReference type="EMBL" id="QBI54993.1"/>
    </source>
</evidence>
<proteinExistence type="inferred from homology"/>
<evidence type="ECO:0000256" key="1">
    <source>
        <dbReference type="ARBA" id="ARBA00010617"/>
    </source>
</evidence>
<evidence type="ECO:0000256" key="7">
    <source>
        <dbReference type="RuleBase" id="RU000461"/>
    </source>
</evidence>
<accession>A0A4P6Q369</accession>
<dbReference type="PRINTS" id="PR00385">
    <property type="entry name" value="P450"/>
</dbReference>
<reference evidence="8 9" key="1">
    <citation type="submission" date="2019-02" db="EMBL/GenBank/DDBJ databases">
        <authorList>
            <person name="Khodamoradi S."/>
            <person name="Hahnke R.L."/>
            <person name="Kaempfer P."/>
            <person name="Schumann P."/>
            <person name="Rohde M."/>
            <person name="Steinert M."/>
            <person name="Luzhetskyy A."/>
            <person name="Wink J."/>
            <person name="Ruckert C."/>
        </authorList>
    </citation>
    <scope>NUCLEOTIDE SEQUENCE [LARGE SCALE GENOMIC DNA]</scope>
    <source>
        <strain evidence="8 9">M2</strain>
    </source>
</reference>
<evidence type="ECO:0000256" key="6">
    <source>
        <dbReference type="ARBA" id="ARBA00023033"/>
    </source>
</evidence>
<dbReference type="PROSITE" id="PS00086">
    <property type="entry name" value="CYTOCHROME_P450"/>
    <property type="match status" value="1"/>
</dbReference>
<keyword evidence="6 7" id="KW-0503">Monooxygenase</keyword>
<dbReference type="FunFam" id="1.10.630.10:FF:000018">
    <property type="entry name" value="Cytochrome P450 monooxygenase"/>
    <property type="match status" value="1"/>
</dbReference>
<evidence type="ECO:0000256" key="2">
    <source>
        <dbReference type="ARBA" id="ARBA00022617"/>
    </source>
</evidence>
<dbReference type="PANTHER" id="PTHR46696">
    <property type="entry name" value="P450, PUTATIVE (EUROFUNG)-RELATED"/>
    <property type="match status" value="1"/>
</dbReference>
<dbReference type="GO" id="GO:0016705">
    <property type="term" value="F:oxidoreductase activity, acting on paired donors, with incorporation or reduction of molecular oxygen"/>
    <property type="evidence" value="ECO:0007669"/>
    <property type="project" value="InterPro"/>
</dbReference>
<dbReference type="GO" id="GO:0005506">
    <property type="term" value="F:iron ion binding"/>
    <property type="evidence" value="ECO:0007669"/>
    <property type="project" value="InterPro"/>
</dbReference>
<comment type="similarity">
    <text evidence="1 7">Belongs to the cytochrome P450 family.</text>
</comment>
<dbReference type="EC" id="1.14.-.-" evidence="8"/>
<dbReference type="InterPro" id="IPR036396">
    <property type="entry name" value="Cyt_P450_sf"/>
</dbReference>
<evidence type="ECO:0000256" key="3">
    <source>
        <dbReference type="ARBA" id="ARBA00022723"/>
    </source>
</evidence>
<dbReference type="Gene3D" id="1.10.630.10">
    <property type="entry name" value="Cytochrome P450"/>
    <property type="match status" value="1"/>
</dbReference>
<dbReference type="InterPro" id="IPR001128">
    <property type="entry name" value="Cyt_P450"/>
</dbReference>
<dbReference type="GO" id="GO:0004497">
    <property type="term" value="F:monooxygenase activity"/>
    <property type="evidence" value="ECO:0007669"/>
    <property type="project" value="UniProtKB-KW"/>
</dbReference>
<dbReference type="EMBL" id="CP036455">
    <property type="protein sequence ID" value="QBI54993.1"/>
    <property type="molecule type" value="Genomic_DNA"/>
</dbReference>
<keyword evidence="9" id="KW-1185">Reference proteome</keyword>
<dbReference type="InterPro" id="IPR002397">
    <property type="entry name" value="Cyt_P450_B"/>
</dbReference>
<keyword evidence="5 7" id="KW-0408">Iron</keyword>
<evidence type="ECO:0000256" key="4">
    <source>
        <dbReference type="ARBA" id="ARBA00023002"/>
    </source>
</evidence>
<dbReference type="Proteomes" id="UP000292235">
    <property type="component" value="Chromosome"/>
</dbReference>
<dbReference type="SUPFAM" id="SSF48264">
    <property type="entry name" value="Cytochrome P450"/>
    <property type="match status" value="1"/>
</dbReference>
<dbReference type="GO" id="GO:0020037">
    <property type="term" value="F:heme binding"/>
    <property type="evidence" value="ECO:0007669"/>
    <property type="project" value="InterPro"/>
</dbReference>
<dbReference type="PANTHER" id="PTHR46696:SF1">
    <property type="entry name" value="CYTOCHROME P450 YJIB-RELATED"/>
    <property type="match status" value="1"/>
</dbReference>
<sequence>MDLEGLSVLAVTRDRELRTVLADRGETYVRGRADENWRALRDGEVEVSDSLLTLLTGVQSLLAKNGADHSRSRRPLQTHFTRRRVEALRPRVEELTDELLSALEGRDRVDVKAEVTWPLTVGVLVGLLGVDDEDAPLLGGIARRLFELSDGDVYADAYAFIARLIARKRAAPGDDLTSALVTAHGEDRLSDEELSGNLFLLIIAGFETTMGAAANAVRALLAHPDQLARVTGGTVGWSQAVEEVLRRYTSVSVLPAVYTTRETELGGVTVPAGEMLLLAYAAAGLDQRTWDEAEAFDVGRETRGHLAFGHGPHLCLGAPLARLELEVLLRRLFERFPDLALDEPSAAAAPVRSWMMHHPRHVWVRPRG</sequence>
<keyword evidence="2 7" id="KW-0349">Heme</keyword>
<evidence type="ECO:0000256" key="5">
    <source>
        <dbReference type="ARBA" id="ARBA00023004"/>
    </source>
</evidence>
<protein>
    <submittedName>
        <fullName evidence="8">Cytochrome P450 107B1</fullName>
        <ecNumber evidence="8">1.14.-.-</ecNumber>
    </submittedName>
</protein>
<dbReference type="PRINTS" id="PR00359">
    <property type="entry name" value="BP450"/>
</dbReference>
<organism evidence="8 9">
    <name type="scientific">Streptomonospora litoralis</name>
    <dbReference type="NCBI Taxonomy" id="2498135"/>
    <lineage>
        <taxon>Bacteria</taxon>
        <taxon>Bacillati</taxon>
        <taxon>Actinomycetota</taxon>
        <taxon>Actinomycetes</taxon>
        <taxon>Streptosporangiales</taxon>
        <taxon>Nocardiopsidaceae</taxon>
        <taxon>Streptomonospora</taxon>
    </lineage>
</organism>
<dbReference type="InterPro" id="IPR017972">
    <property type="entry name" value="Cyt_P450_CS"/>
</dbReference>
<gene>
    <name evidence="8" type="ORF">EKD16_16105</name>
</gene>
<name>A0A4P6Q369_9ACTN</name>
<keyword evidence="3 7" id="KW-0479">Metal-binding</keyword>
<keyword evidence="4 7" id="KW-0560">Oxidoreductase</keyword>
<evidence type="ECO:0000313" key="9">
    <source>
        <dbReference type="Proteomes" id="UP000292235"/>
    </source>
</evidence>
<dbReference type="AlphaFoldDB" id="A0A4P6Q369"/>